<keyword evidence="2" id="KW-1185">Reference proteome</keyword>
<dbReference type="AlphaFoldDB" id="A0A8B6FRL0"/>
<sequence>MPVKPQLCTAEMWHYLGGTPGNRKCPQQNAQIQASIQMTESSTQTDHFIIPQELLGSNASSQLTTVEEDEMSDSDDPEWVPSDEEEEIEGIIAINEQKNEAKERKFIVFETELQDLFRECAECRKTLTSEEIVKKVTGTFIQVNIICDCGYTKSWKSQPMSNTMPVGNLVLAGAILFSGSNPSKALNFMKHAGVQFFSLRTYNYMQTAYLVPTVNSVWSRKQS</sequence>
<gene>
    <name evidence="1" type="ORF">MGAL_10B049796</name>
</gene>
<protein>
    <submittedName>
        <fullName evidence="1">Uncharacterized protein</fullName>
    </submittedName>
</protein>
<dbReference type="Proteomes" id="UP000596742">
    <property type="component" value="Unassembled WGS sequence"/>
</dbReference>
<dbReference type="EMBL" id="UYJE01007208">
    <property type="protein sequence ID" value="VDI52697.1"/>
    <property type="molecule type" value="Genomic_DNA"/>
</dbReference>
<accession>A0A8B6FRL0</accession>
<dbReference type="PANTHER" id="PTHR31751:SF42">
    <property type="entry name" value="PROTEIN CBG10204"/>
    <property type="match status" value="1"/>
</dbReference>
<dbReference type="PANTHER" id="PTHR31751">
    <property type="entry name" value="SI:CH211-108C17.2-RELATED-RELATED"/>
    <property type="match status" value="1"/>
</dbReference>
<evidence type="ECO:0000313" key="1">
    <source>
        <dbReference type="EMBL" id="VDI52697.1"/>
    </source>
</evidence>
<evidence type="ECO:0000313" key="2">
    <source>
        <dbReference type="Proteomes" id="UP000596742"/>
    </source>
</evidence>
<name>A0A8B6FRL0_MYTGA</name>
<reference evidence="1" key="1">
    <citation type="submission" date="2018-11" db="EMBL/GenBank/DDBJ databases">
        <authorList>
            <person name="Alioto T."/>
            <person name="Alioto T."/>
        </authorList>
    </citation>
    <scope>NUCLEOTIDE SEQUENCE</scope>
</reference>
<comment type="caution">
    <text evidence="1">The sequence shown here is derived from an EMBL/GenBank/DDBJ whole genome shotgun (WGS) entry which is preliminary data.</text>
</comment>
<organism evidence="1 2">
    <name type="scientific">Mytilus galloprovincialis</name>
    <name type="common">Mediterranean mussel</name>
    <dbReference type="NCBI Taxonomy" id="29158"/>
    <lineage>
        <taxon>Eukaryota</taxon>
        <taxon>Metazoa</taxon>
        <taxon>Spiralia</taxon>
        <taxon>Lophotrochozoa</taxon>
        <taxon>Mollusca</taxon>
        <taxon>Bivalvia</taxon>
        <taxon>Autobranchia</taxon>
        <taxon>Pteriomorphia</taxon>
        <taxon>Mytilida</taxon>
        <taxon>Mytiloidea</taxon>
        <taxon>Mytilidae</taxon>
        <taxon>Mytilinae</taxon>
        <taxon>Mytilus</taxon>
    </lineage>
</organism>
<dbReference type="OrthoDB" id="6141328at2759"/>
<proteinExistence type="predicted"/>